<dbReference type="SUPFAM" id="SSF51182">
    <property type="entry name" value="RmlC-like cupins"/>
    <property type="match status" value="1"/>
</dbReference>
<comment type="subunit">
    <text evidence="7">Homodimer.</text>
</comment>
<dbReference type="Pfam" id="PF00908">
    <property type="entry name" value="dTDP_sugar_isom"/>
    <property type="match status" value="1"/>
</dbReference>
<dbReference type="GO" id="GO:0008830">
    <property type="term" value="F:dTDP-4-dehydrorhamnose 3,5-epimerase activity"/>
    <property type="evidence" value="ECO:0007669"/>
    <property type="project" value="UniProtKB-UniRule"/>
</dbReference>
<evidence type="ECO:0000256" key="3">
    <source>
        <dbReference type="ARBA" id="ARBA00012098"/>
    </source>
</evidence>
<dbReference type="RefSeq" id="WP_046670029.1">
    <property type="nucleotide sequence ID" value="NZ_LT598671.1"/>
</dbReference>
<name>A0A212ID18_9ENTR</name>
<dbReference type="GO" id="GO:0005829">
    <property type="term" value="C:cytosol"/>
    <property type="evidence" value="ECO:0007669"/>
    <property type="project" value="TreeGrafter"/>
</dbReference>
<dbReference type="InterPro" id="IPR011051">
    <property type="entry name" value="RmlC_Cupin_sf"/>
</dbReference>
<dbReference type="EMBL" id="FLUA01000037">
    <property type="protein sequence ID" value="SBV64690.1"/>
    <property type="molecule type" value="Genomic_DNA"/>
</dbReference>
<comment type="function">
    <text evidence="2 7">Catalyzes the epimerization of the C3' and C5'positions of dTDP-6-deoxy-D-xylo-4-hexulose, forming dTDP-6-deoxy-L-lyxo-4-hexulose.</text>
</comment>
<dbReference type="PANTHER" id="PTHR21047">
    <property type="entry name" value="DTDP-6-DEOXY-D-GLUCOSE-3,5 EPIMERASE"/>
    <property type="match status" value="1"/>
</dbReference>
<dbReference type="NCBIfam" id="TIGR01221">
    <property type="entry name" value="rmlC"/>
    <property type="match status" value="1"/>
</dbReference>
<comment type="similarity">
    <text evidence="7">Belongs to the dTDP-4-dehydrorhamnose 3,5-epimerase family.</text>
</comment>
<dbReference type="EC" id="5.1.3.13" evidence="3 7"/>
<dbReference type="EMBL" id="FLUB01000020">
    <property type="protein sequence ID" value="SBV68719.1"/>
    <property type="molecule type" value="Genomic_DNA"/>
</dbReference>
<evidence type="ECO:0000256" key="5">
    <source>
        <dbReference type="PIRSR" id="PIRSR600888-1"/>
    </source>
</evidence>
<dbReference type="GO" id="GO:0019305">
    <property type="term" value="P:dTDP-rhamnose biosynthetic process"/>
    <property type="evidence" value="ECO:0007669"/>
    <property type="project" value="UniProtKB-UniRule"/>
</dbReference>
<evidence type="ECO:0000256" key="7">
    <source>
        <dbReference type="RuleBase" id="RU364069"/>
    </source>
</evidence>
<keyword evidence="7 8" id="KW-0413">Isomerase</keyword>
<evidence type="ECO:0000313" key="8">
    <source>
        <dbReference type="EMBL" id="SBV64690.1"/>
    </source>
</evidence>
<accession>A0A212ID18</accession>
<comment type="catalytic activity">
    <reaction evidence="1 7">
        <text>dTDP-4-dehydro-6-deoxy-alpha-D-glucose = dTDP-4-dehydro-beta-L-rhamnose</text>
        <dbReference type="Rhea" id="RHEA:16969"/>
        <dbReference type="ChEBI" id="CHEBI:57649"/>
        <dbReference type="ChEBI" id="CHEBI:62830"/>
        <dbReference type="EC" id="5.1.3.13"/>
    </reaction>
</comment>
<dbReference type="Gene3D" id="2.60.120.10">
    <property type="entry name" value="Jelly Rolls"/>
    <property type="match status" value="1"/>
</dbReference>
<feature type="active site" description="Proton donor" evidence="5">
    <location>
        <position position="132"/>
    </location>
</feature>
<evidence type="ECO:0000256" key="2">
    <source>
        <dbReference type="ARBA" id="ARBA00001997"/>
    </source>
</evidence>
<evidence type="ECO:0000313" key="9">
    <source>
        <dbReference type="EMBL" id="SBV68719.1"/>
    </source>
</evidence>
<sequence length="182" mass="21085">MNVIRTGIDDLLLLEPVVHEDSRGFFMETYNQQTFEKIINRKVDFLQDNHSKSQIGVLRGMHYQIGTFAQAKLVRCISGTVYDVAIDLRKKSKTFKKWFGVKLSAENKKQLWIPEGFAHGFLTLTDSAEFVYKVNNYYDRGSERAILWNDETIAIQWPEIEGDYIISEKDKIASSFDTAEIF</sequence>
<dbReference type="PANTHER" id="PTHR21047:SF2">
    <property type="entry name" value="THYMIDINE DIPHOSPHO-4-KETO-RHAMNOSE 3,5-EPIMERASE"/>
    <property type="match status" value="1"/>
</dbReference>
<dbReference type="AlphaFoldDB" id="A0A212ID18"/>
<feature type="active site" description="Proton acceptor" evidence="5">
    <location>
        <position position="62"/>
    </location>
</feature>
<reference evidence="8" key="1">
    <citation type="submission" date="2016-04" db="EMBL/GenBank/DDBJ databases">
        <authorList>
            <person name="Evans L.H."/>
            <person name="Alamgir A."/>
            <person name="Owens N."/>
            <person name="Weber N.D."/>
            <person name="Virtaneva K."/>
            <person name="Barbian K."/>
            <person name="Babar A."/>
            <person name="Rosenke K."/>
        </authorList>
    </citation>
    <scope>NUCLEOTIDE SEQUENCE</scope>
    <source>
        <strain evidence="8">86-2</strain>
        <strain evidence="9">92-3</strain>
    </source>
</reference>
<feature type="site" description="Participates in a stacking interaction with the thymidine ring of dTDP-4-oxo-6-deoxyglucose" evidence="6">
    <location>
        <position position="138"/>
    </location>
</feature>
<organism evidence="8">
    <name type="scientific">uncultured Citrobacter sp</name>
    <dbReference type="NCBI Taxonomy" id="200446"/>
    <lineage>
        <taxon>Bacteria</taxon>
        <taxon>Pseudomonadati</taxon>
        <taxon>Pseudomonadota</taxon>
        <taxon>Gammaproteobacteria</taxon>
        <taxon>Enterobacterales</taxon>
        <taxon>Enterobacteriaceae</taxon>
        <taxon>Citrobacter</taxon>
        <taxon>environmental samples</taxon>
    </lineage>
</organism>
<evidence type="ECO:0000256" key="1">
    <source>
        <dbReference type="ARBA" id="ARBA00001298"/>
    </source>
</evidence>
<dbReference type="GO" id="GO:0000271">
    <property type="term" value="P:polysaccharide biosynthetic process"/>
    <property type="evidence" value="ECO:0007669"/>
    <property type="project" value="TreeGrafter"/>
</dbReference>
<dbReference type="InterPro" id="IPR014710">
    <property type="entry name" value="RmlC-like_jellyroll"/>
</dbReference>
<evidence type="ECO:0000256" key="4">
    <source>
        <dbReference type="ARBA" id="ARBA00019595"/>
    </source>
</evidence>
<protein>
    <recommendedName>
        <fullName evidence="4 7">dTDP-4-dehydrorhamnose 3,5-epimerase</fullName>
        <ecNumber evidence="3 7">5.1.3.13</ecNumber>
    </recommendedName>
    <alternativeName>
        <fullName evidence="7">Thymidine diphospho-4-keto-rhamnose 3,5-epimerase</fullName>
    </alternativeName>
</protein>
<gene>
    <name evidence="8" type="primary">rmlC</name>
    <name evidence="8" type="ORF">KL86CIT2_390079</name>
    <name evidence="9" type="ORF">KM92CIT3_81047</name>
</gene>
<proteinExistence type="inferred from homology"/>
<dbReference type="InterPro" id="IPR000888">
    <property type="entry name" value="RmlC-like"/>
</dbReference>
<dbReference type="UniPathway" id="UPA00124"/>
<evidence type="ECO:0000256" key="6">
    <source>
        <dbReference type="PIRSR" id="PIRSR600888-3"/>
    </source>
</evidence>
<dbReference type="CDD" id="cd00438">
    <property type="entry name" value="cupin_RmlC"/>
    <property type="match status" value="1"/>
</dbReference>
<comment type="pathway">
    <text evidence="7">Carbohydrate biosynthesis; dTDP-L-rhamnose biosynthesis.</text>
</comment>